<reference evidence="1 2" key="1">
    <citation type="submission" date="2017-03" db="EMBL/GenBank/DDBJ databases">
        <title>Genome sequence of Clostridium oryzae DSM 28571.</title>
        <authorList>
            <person name="Poehlein A."/>
            <person name="Daniel R."/>
        </authorList>
    </citation>
    <scope>NUCLEOTIDE SEQUENCE [LARGE SCALE GENOMIC DNA]</scope>
    <source>
        <strain evidence="1 2">DSM 28571</strain>
    </source>
</reference>
<dbReference type="STRING" id="1450648.CLORY_35780"/>
<name>A0A1V4IEJ2_9CLOT</name>
<protein>
    <recommendedName>
        <fullName evidence="3">XkdX family protein</fullName>
    </recommendedName>
</protein>
<sequence>MRMYIVRFWKRMLTMGKTTADIDLLLSSEIITQEEHDAIVSTK</sequence>
<dbReference type="RefSeq" id="WP_278335344.1">
    <property type="nucleotide sequence ID" value="NZ_MZGV01000056.1"/>
</dbReference>
<keyword evidence="2" id="KW-1185">Reference proteome</keyword>
<comment type="caution">
    <text evidence="1">The sequence shown here is derived from an EMBL/GenBank/DDBJ whole genome shotgun (WGS) entry which is preliminary data.</text>
</comment>
<dbReference type="AlphaFoldDB" id="A0A1V4IEJ2"/>
<gene>
    <name evidence="1" type="ORF">CLORY_35780</name>
</gene>
<organism evidence="1 2">
    <name type="scientific">Clostridium oryzae</name>
    <dbReference type="NCBI Taxonomy" id="1450648"/>
    <lineage>
        <taxon>Bacteria</taxon>
        <taxon>Bacillati</taxon>
        <taxon>Bacillota</taxon>
        <taxon>Clostridia</taxon>
        <taxon>Eubacteriales</taxon>
        <taxon>Clostridiaceae</taxon>
        <taxon>Clostridium</taxon>
    </lineage>
</organism>
<evidence type="ECO:0000313" key="2">
    <source>
        <dbReference type="Proteomes" id="UP000190080"/>
    </source>
</evidence>
<evidence type="ECO:0008006" key="3">
    <source>
        <dbReference type="Google" id="ProtNLM"/>
    </source>
</evidence>
<dbReference type="Proteomes" id="UP000190080">
    <property type="component" value="Unassembled WGS sequence"/>
</dbReference>
<evidence type="ECO:0000313" key="1">
    <source>
        <dbReference type="EMBL" id="OPJ58428.1"/>
    </source>
</evidence>
<accession>A0A1V4IEJ2</accession>
<proteinExistence type="predicted"/>
<dbReference type="EMBL" id="MZGV01000056">
    <property type="protein sequence ID" value="OPJ58428.1"/>
    <property type="molecule type" value="Genomic_DNA"/>
</dbReference>